<keyword evidence="6" id="KW-0560">Oxidoreductase</keyword>
<dbReference type="PROSITE" id="PS00059">
    <property type="entry name" value="ADH_ZINC"/>
    <property type="match status" value="1"/>
</dbReference>
<evidence type="ECO:0000313" key="11">
    <source>
        <dbReference type="Proteomes" id="UP000829069"/>
    </source>
</evidence>
<dbReference type="InterPro" id="IPR014187">
    <property type="entry name" value="ADH_Zn_typ-2"/>
</dbReference>
<dbReference type="Gene3D" id="3.40.50.720">
    <property type="entry name" value="NAD(P)-binding Rossmann-like Domain"/>
    <property type="match status" value="1"/>
</dbReference>
<dbReference type="PANTHER" id="PTHR42940">
    <property type="entry name" value="ALCOHOL DEHYDROGENASE 1-RELATED"/>
    <property type="match status" value="1"/>
</dbReference>
<dbReference type="InterPro" id="IPR011032">
    <property type="entry name" value="GroES-like_sf"/>
</dbReference>
<evidence type="ECO:0000259" key="9">
    <source>
        <dbReference type="SMART" id="SM00829"/>
    </source>
</evidence>
<evidence type="ECO:0000256" key="8">
    <source>
        <dbReference type="ARBA" id="ARBA00049243"/>
    </source>
</evidence>
<dbReference type="NCBIfam" id="TIGR02822">
    <property type="entry name" value="adh_fam_2"/>
    <property type="match status" value="1"/>
</dbReference>
<sequence>MRAWWINQADQAGHHTGRPLVLGTRPDPSTGAGDLLVRVHVCGVCRTDLHLAQGELAPKRPRVVPGHEVVGDVVELGPGCNRFAIGDRVGIAWLRGTCGSCRFCLRGDENLCLSPRFTGWDDDGGYAEFTTVPEKFAYSVPEVFSDNEAAPLLCAGIIGYRALRRSQIKPGGKLGIYGFGASAHLAAQVAMYEGADVYVMTRSPEARRLASELGAVFVGDAYDEPPEPLDSAILFAPAGNLVPVALRGLDRGGTLAIAGIYLSDIPPLNYAADLFQERQVLSVTANTRRDGADLLAIAAQIPLRPAVTAYDFTEADQALSDLSADLVTGAAVLQVSRHDAQAF</sequence>
<keyword evidence="11" id="KW-1185">Reference proteome</keyword>
<dbReference type="Gene3D" id="3.90.180.10">
    <property type="entry name" value="Medium-chain alcohol dehydrogenases, catalytic domain"/>
    <property type="match status" value="1"/>
</dbReference>
<comment type="similarity">
    <text evidence="2">Belongs to the zinc-containing alcohol dehydrogenase family.</text>
</comment>
<comment type="catalytic activity">
    <reaction evidence="7">
        <text>a secondary alcohol + NAD(+) = a ketone + NADH + H(+)</text>
        <dbReference type="Rhea" id="RHEA:10740"/>
        <dbReference type="ChEBI" id="CHEBI:15378"/>
        <dbReference type="ChEBI" id="CHEBI:17087"/>
        <dbReference type="ChEBI" id="CHEBI:35681"/>
        <dbReference type="ChEBI" id="CHEBI:57540"/>
        <dbReference type="ChEBI" id="CHEBI:57945"/>
        <dbReference type="EC" id="1.1.1.1"/>
    </reaction>
</comment>
<keyword evidence="5" id="KW-0862">Zinc</keyword>
<dbReference type="InterPro" id="IPR002328">
    <property type="entry name" value="ADH_Zn_CS"/>
</dbReference>
<evidence type="ECO:0000256" key="7">
    <source>
        <dbReference type="ARBA" id="ARBA00049164"/>
    </source>
</evidence>
<evidence type="ECO:0000256" key="2">
    <source>
        <dbReference type="ARBA" id="ARBA00008072"/>
    </source>
</evidence>
<dbReference type="PANTHER" id="PTHR42940:SF8">
    <property type="entry name" value="VACUOLAR PROTEIN SORTING-ASSOCIATED PROTEIN 11"/>
    <property type="match status" value="1"/>
</dbReference>
<dbReference type="InterPro" id="IPR020843">
    <property type="entry name" value="ER"/>
</dbReference>
<reference evidence="10 11" key="1">
    <citation type="submission" date="2022-03" db="EMBL/GenBank/DDBJ databases">
        <title>Isotopic signatures of nitrous oxide derived from detoxification processes.</title>
        <authorList>
            <person name="Behrendt U."/>
            <person name="Buchen C."/>
            <person name="Well R."/>
            <person name="Ulrich A."/>
            <person name="Rohe L."/>
            <person name="Kolb S."/>
            <person name="Schloter M."/>
            <person name="Horn M.A."/>
            <person name="Augustin J."/>
        </authorList>
    </citation>
    <scope>NUCLEOTIDE SEQUENCE [LARGE SCALE GENOMIC DNA]</scope>
    <source>
        <strain evidence="10 11">S4-C24</strain>
    </source>
</reference>
<dbReference type="InterPro" id="IPR013154">
    <property type="entry name" value="ADH-like_N"/>
</dbReference>
<dbReference type="Proteomes" id="UP000829069">
    <property type="component" value="Chromosome"/>
</dbReference>
<name>A0ABY3W5I0_9MICC</name>
<evidence type="ECO:0000313" key="10">
    <source>
        <dbReference type="EMBL" id="UNK44268.1"/>
    </source>
</evidence>
<dbReference type="SUPFAM" id="SSF51735">
    <property type="entry name" value="NAD(P)-binding Rossmann-fold domains"/>
    <property type="match status" value="1"/>
</dbReference>
<dbReference type="SMART" id="SM00829">
    <property type="entry name" value="PKS_ER"/>
    <property type="match status" value="1"/>
</dbReference>
<feature type="domain" description="Enoyl reductase (ER)" evidence="9">
    <location>
        <begin position="17"/>
        <end position="333"/>
    </location>
</feature>
<comment type="cofactor">
    <cofactor evidence="1">
        <name>Zn(2+)</name>
        <dbReference type="ChEBI" id="CHEBI:29105"/>
    </cofactor>
</comment>
<evidence type="ECO:0000256" key="1">
    <source>
        <dbReference type="ARBA" id="ARBA00001947"/>
    </source>
</evidence>
<proteinExistence type="inferred from homology"/>
<dbReference type="EC" id="1.1.1.1" evidence="3"/>
<dbReference type="InterPro" id="IPR036291">
    <property type="entry name" value="NAD(P)-bd_dom_sf"/>
</dbReference>
<evidence type="ECO:0000256" key="5">
    <source>
        <dbReference type="ARBA" id="ARBA00022833"/>
    </source>
</evidence>
<dbReference type="RefSeq" id="WP_241912789.1">
    <property type="nucleotide sequence ID" value="NZ_CP093326.1"/>
</dbReference>
<dbReference type="SUPFAM" id="SSF50129">
    <property type="entry name" value="GroES-like"/>
    <property type="match status" value="1"/>
</dbReference>
<dbReference type="EMBL" id="CP093326">
    <property type="protein sequence ID" value="UNK44268.1"/>
    <property type="molecule type" value="Genomic_DNA"/>
</dbReference>
<keyword evidence="4" id="KW-0479">Metal-binding</keyword>
<evidence type="ECO:0000256" key="6">
    <source>
        <dbReference type="ARBA" id="ARBA00023002"/>
    </source>
</evidence>
<organism evidence="10 11">
    <name type="scientific">Arthrobacter sulfonylureivorans</name>
    <dbReference type="NCBI Taxonomy" id="2486855"/>
    <lineage>
        <taxon>Bacteria</taxon>
        <taxon>Bacillati</taxon>
        <taxon>Actinomycetota</taxon>
        <taxon>Actinomycetes</taxon>
        <taxon>Micrococcales</taxon>
        <taxon>Micrococcaceae</taxon>
        <taxon>Arthrobacter</taxon>
    </lineage>
</organism>
<accession>A0ABY3W5I0</accession>
<evidence type="ECO:0000256" key="3">
    <source>
        <dbReference type="ARBA" id="ARBA00013190"/>
    </source>
</evidence>
<evidence type="ECO:0000256" key="4">
    <source>
        <dbReference type="ARBA" id="ARBA00022723"/>
    </source>
</evidence>
<protein>
    <recommendedName>
        <fullName evidence="3">alcohol dehydrogenase</fullName>
        <ecNumber evidence="3">1.1.1.1</ecNumber>
    </recommendedName>
</protein>
<dbReference type="Pfam" id="PF08240">
    <property type="entry name" value="ADH_N"/>
    <property type="match status" value="1"/>
</dbReference>
<dbReference type="CDD" id="cd08298">
    <property type="entry name" value="CAD2"/>
    <property type="match status" value="1"/>
</dbReference>
<comment type="catalytic activity">
    <reaction evidence="8">
        <text>a primary alcohol + NAD(+) = an aldehyde + NADH + H(+)</text>
        <dbReference type="Rhea" id="RHEA:10736"/>
        <dbReference type="ChEBI" id="CHEBI:15378"/>
        <dbReference type="ChEBI" id="CHEBI:15734"/>
        <dbReference type="ChEBI" id="CHEBI:17478"/>
        <dbReference type="ChEBI" id="CHEBI:57540"/>
        <dbReference type="ChEBI" id="CHEBI:57945"/>
        <dbReference type="EC" id="1.1.1.1"/>
    </reaction>
</comment>
<gene>
    <name evidence="10" type="ORF">MNQ99_09600</name>
</gene>